<dbReference type="Proteomes" id="UP000789375">
    <property type="component" value="Unassembled WGS sequence"/>
</dbReference>
<dbReference type="Pfam" id="PF19343">
    <property type="entry name" value="HAM1_N"/>
    <property type="match status" value="2"/>
</dbReference>
<dbReference type="SUPFAM" id="SSF55394">
    <property type="entry name" value="Bactericidal permeability-increasing protein, BPI"/>
    <property type="match status" value="1"/>
</dbReference>
<evidence type="ECO:0000313" key="3">
    <source>
        <dbReference type="EMBL" id="CAG8586037.1"/>
    </source>
</evidence>
<evidence type="ECO:0000256" key="1">
    <source>
        <dbReference type="SAM" id="MobiDB-lite"/>
    </source>
</evidence>
<accession>A0A9N9C3W0</accession>
<organism evidence="3 4">
    <name type="scientific">Funneliformis mosseae</name>
    <name type="common">Endomycorrhizal fungus</name>
    <name type="synonym">Glomus mosseae</name>
    <dbReference type="NCBI Taxonomy" id="27381"/>
    <lineage>
        <taxon>Eukaryota</taxon>
        <taxon>Fungi</taxon>
        <taxon>Fungi incertae sedis</taxon>
        <taxon>Mucoromycota</taxon>
        <taxon>Glomeromycotina</taxon>
        <taxon>Glomeromycetes</taxon>
        <taxon>Glomerales</taxon>
        <taxon>Glomeraceae</taxon>
        <taxon>Funneliformis</taxon>
    </lineage>
</organism>
<dbReference type="Gene3D" id="3.15.10.10">
    <property type="entry name" value="Bactericidal permeability-increasing protein, domain 1"/>
    <property type="match status" value="1"/>
</dbReference>
<dbReference type="PANTHER" id="PTHR31138">
    <property type="entry name" value="CHROMOSOME 19, WHOLE GENOME SHOTGUN SEQUENCE"/>
    <property type="match status" value="1"/>
</dbReference>
<gene>
    <name evidence="3" type="ORF">FMOSSE_LOCUS8196</name>
</gene>
<dbReference type="InterPro" id="IPR045967">
    <property type="entry name" value="HAM1-like_N"/>
</dbReference>
<feature type="region of interest" description="Disordered" evidence="1">
    <location>
        <begin position="1"/>
        <end position="29"/>
    </location>
</feature>
<reference evidence="3" key="1">
    <citation type="submission" date="2021-06" db="EMBL/GenBank/DDBJ databases">
        <authorList>
            <person name="Kallberg Y."/>
            <person name="Tangrot J."/>
            <person name="Rosling A."/>
        </authorList>
    </citation>
    <scope>NUCLEOTIDE SEQUENCE</scope>
    <source>
        <strain evidence="3">87-6 pot B 2015</strain>
    </source>
</reference>
<proteinExistence type="predicted"/>
<feature type="region of interest" description="Disordered" evidence="1">
    <location>
        <begin position="662"/>
        <end position="702"/>
    </location>
</feature>
<dbReference type="InterPro" id="IPR017943">
    <property type="entry name" value="Bactericidal_perm-incr_a/b_dom"/>
</dbReference>
<dbReference type="GO" id="GO:0008289">
    <property type="term" value="F:lipid binding"/>
    <property type="evidence" value="ECO:0007669"/>
    <property type="project" value="InterPro"/>
</dbReference>
<dbReference type="EMBL" id="CAJVPP010002073">
    <property type="protein sequence ID" value="CAG8586037.1"/>
    <property type="molecule type" value="Genomic_DNA"/>
</dbReference>
<evidence type="ECO:0000313" key="4">
    <source>
        <dbReference type="Proteomes" id="UP000789375"/>
    </source>
</evidence>
<feature type="compositionally biased region" description="Polar residues" evidence="1">
    <location>
        <begin position="684"/>
        <end position="702"/>
    </location>
</feature>
<protein>
    <submittedName>
        <fullName evidence="3">1694_t:CDS:1</fullName>
    </submittedName>
</protein>
<dbReference type="AlphaFoldDB" id="A0A9N9C3W0"/>
<comment type="caution">
    <text evidence="3">The sequence shown here is derived from an EMBL/GenBank/DDBJ whole genome shotgun (WGS) entry which is preliminary data.</text>
</comment>
<feature type="compositionally biased region" description="Basic and acidic residues" evidence="1">
    <location>
        <begin position="187"/>
        <end position="206"/>
    </location>
</feature>
<feature type="domain" description="HAM1-like N-terminal" evidence="2">
    <location>
        <begin position="13"/>
        <end position="167"/>
    </location>
</feature>
<name>A0A9N9C3W0_FUNMO</name>
<dbReference type="PANTHER" id="PTHR31138:SF1">
    <property type="entry name" value="PDZ DOMAIN-CONTAINING PROTEIN"/>
    <property type="match status" value="1"/>
</dbReference>
<feature type="region of interest" description="Disordered" evidence="1">
    <location>
        <begin position="171"/>
        <end position="211"/>
    </location>
</feature>
<evidence type="ECO:0000259" key="2">
    <source>
        <dbReference type="Pfam" id="PF19343"/>
    </source>
</evidence>
<keyword evidence="4" id="KW-1185">Reference proteome</keyword>
<feature type="domain" description="HAM1-like N-terminal" evidence="2">
    <location>
        <begin position="195"/>
        <end position="581"/>
    </location>
</feature>
<sequence length="702" mass="79943">MSNPTRHNDADRSAQEREAIQTRDKAEQVAEALREGKLPSNQQITSAIESIQESDVIYDSARGMSPLGKRVLTSLEKLLESTKKLLEEKNVGDEIQNVFYYGSKATSDVGDSATIPEDLKQKVSSEASTSQSLIQNAIKEVLLIPQLLITSSEFRKLINDIHSILQDSLLRTVPGKEPPPETGPELGTDKEKSLQEAKQESKHQARESTYPVAKTAAKVSGAHIKEFSEGNKTFQEAATGGAKELASRVRDTVANVQLTEEQRDQLVERFKNVMIETQSRPEYQQALSNLINIISHLTQQSKEVTGHVATQTKTQVQESTDEASLQIAKQNAKDLIENFANHKSLDPLINALRELGSRVKTDEDLRSFFEDLQNFILSSLRDTQYVQQTNYREHGSRLLNTGRHLLLERYSDNTQKIVDEANAFNRALQEDRTTAQWTSDFENLIRDMFLDERDQPTVKFELIKDFGKIIPVVADKLKYLPLPRIENSDEEYDYIFDNVVLYLSELMPKHLHMSFTSDINLDREENDIVQNTAFIEISKLRADARNIAFYYKKKKGLINMMDVGLVDFAIPKNGLTMKIKLLLNLPSDTNPSLDLRVLEADTTIDNLTIKFHDTKHDFLYMFMTPLIEKRLKRQLANMVTDKMIKFFNYVKDNITRLQSQVGDLQKKRKEKGTGPQVSEEKLKQSQAWQSPAFNSALQVREE</sequence>